<reference evidence="1" key="2">
    <citation type="submission" date="2022-06" db="UniProtKB">
        <authorList>
            <consortium name="EnsemblMetazoa"/>
        </authorList>
    </citation>
    <scope>IDENTIFICATION</scope>
    <source>
        <strain evidence="1">p50T (Dazao)</strain>
    </source>
</reference>
<dbReference type="PANTHER" id="PTHR15002:SF0">
    <property type="entry name" value="RIBOSOMAL BIOGENESIS PROTEIN LAS1L"/>
    <property type="match status" value="1"/>
</dbReference>
<accession>A0A8R2R1S9</accession>
<dbReference type="EnsemblMetazoa" id="XM_038018532.1">
    <property type="protein sequence ID" value="XP_037874460.1"/>
    <property type="gene ID" value="LOC101741360"/>
</dbReference>
<dbReference type="PANTHER" id="PTHR15002">
    <property type="entry name" value="RIBOSOMAL BIOGENESIS PROTEIN LAS1L"/>
    <property type="match status" value="1"/>
</dbReference>
<sequence>MSNCVVVPWVNTEEWLKVMNLIYSENSDENEALKWLLLWKARCPSLPSGIESTLILLQVHIQDLNSPDDNGNDHVLRLAYSSAIMRFINHMLDVSITKENTLSKAAKNVGIPDWIVELRHDTAHNNNLPSLSLLRDATQFGLDWLKSNYWKEHKLLITDYKSGRQETDSQEETRVMILVNFCISLSICSNSECKIKTLADIVDVDMRDSIINDARDLIGDNIELSNLRQVTISTLIDKMNYHGKFLLKNKNARKYVNKALLGDESLILSLDTFNYFGTQPQKRHLKLKKKYIQCFEVLIRFLHLNDLLLEFIMGLIKISQESNEQRANLAALWISEIFSAFRKRNHILNKMEKNKYQGHRTHEELKALYRHWFPNYKSGIVFDLNKPIPMELQNIHFIQPIISTYNPFLNYFVKEILHLVEPPLPDIVTNKICELAKLISTPLKNLVTASSRIYTIDDIKSSQDTIDLTESLQNEQELNECKSKGTYQGNGIWELVSDHFQWSACPIGKLPCSYVEQMET</sequence>
<dbReference type="GeneID" id="101741360"/>
<dbReference type="Proteomes" id="UP000005204">
    <property type="component" value="Unassembled WGS sequence"/>
</dbReference>
<keyword evidence="2" id="KW-1185">Reference proteome</keyword>
<dbReference type="GO" id="GO:0004519">
    <property type="term" value="F:endonuclease activity"/>
    <property type="evidence" value="ECO:0007669"/>
    <property type="project" value="InterPro"/>
</dbReference>
<dbReference type="KEGG" id="bmor:101741360"/>
<dbReference type="AlphaFoldDB" id="A0A8R2R1S9"/>
<dbReference type="GO" id="GO:0090730">
    <property type="term" value="C:Las1 complex"/>
    <property type="evidence" value="ECO:0007669"/>
    <property type="project" value="InterPro"/>
</dbReference>
<dbReference type="Pfam" id="PF04031">
    <property type="entry name" value="Las1"/>
    <property type="match status" value="1"/>
</dbReference>
<dbReference type="GO" id="GO:0000460">
    <property type="term" value="P:maturation of 5.8S rRNA"/>
    <property type="evidence" value="ECO:0007669"/>
    <property type="project" value="TreeGrafter"/>
</dbReference>
<dbReference type="GO" id="GO:0030687">
    <property type="term" value="C:preribosome, large subunit precursor"/>
    <property type="evidence" value="ECO:0007669"/>
    <property type="project" value="TreeGrafter"/>
</dbReference>
<evidence type="ECO:0000313" key="2">
    <source>
        <dbReference type="Proteomes" id="UP000005204"/>
    </source>
</evidence>
<protein>
    <recommendedName>
        <fullName evidence="3">LAS1-like protein</fullName>
    </recommendedName>
</protein>
<proteinExistence type="predicted"/>
<dbReference type="RefSeq" id="XP_037874460.1">
    <property type="nucleotide sequence ID" value="XM_038018532.2"/>
</dbReference>
<name>A0A8R2R1S9_BOMMO</name>
<dbReference type="GO" id="GO:0000470">
    <property type="term" value="P:maturation of LSU-rRNA"/>
    <property type="evidence" value="ECO:0007669"/>
    <property type="project" value="TreeGrafter"/>
</dbReference>
<evidence type="ECO:0000313" key="1">
    <source>
        <dbReference type="EnsemblMetazoa" id="XP_037874460.1"/>
    </source>
</evidence>
<dbReference type="InterPro" id="IPR007174">
    <property type="entry name" value="Las1"/>
</dbReference>
<organism evidence="1 2">
    <name type="scientific">Bombyx mori</name>
    <name type="common">Silk moth</name>
    <dbReference type="NCBI Taxonomy" id="7091"/>
    <lineage>
        <taxon>Eukaryota</taxon>
        <taxon>Metazoa</taxon>
        <taxon>Ecdysozoa</taxon>
        <taxon>Arthropoda</taxon>
        <taxon>Hexapoda</taxon>
        <taxon>Insecta</taxon>
        <taxon>Pterygota</taxon>
        <taxon>Neoptera</taxon>
        <taxon>Endopterygota</taxon>
        <taxon>Lepidoptera</taxon>
        <taxon>Glossata</taxon>
        <taxon>Ditrysia</taxon>
        <taxon>Bombycoidea</taxon>
        <taxon>Bombycidae</taxon>
        <taxon>Bombycinae</taxon>
        <taxon>Bombyx</taxon>
    </lineage>
</organism>
<evidence type="ECO:0008006" key="3">
    <source>
        <dbReference type="Google" id="ProtNLM"/>
    </source>
</evidence>
<reference evidence="2" key="1">
    <citation type="journal article" date="2008" name="Insect Biochem. Mol. Biol.">
        <title>The genome of a lepidopteran model insect, the silkworm Bombyx mori.</title>
        <authorList>
            <consortium name="International Silkworm Genome Consortium"/>
        </authorList>
    </citation>
    <scope>NUCLEOTIDE SEQUENCE [LARGE SCALE GENOMIC DNA]</scope>
    <source>
        <strain evidence="2">p50T</strain>
    </source>
</reference>